<dbReference type="RefSeq" id="WP_341696740.1">
    <property type="nucleotide sequence ID" value="NZ_JBBYHR010000004.1"/>
</dbReference>
<dbReference type="InterPro" id="IPR027417">
    <property type="entry name" value="P-loop_NTPase"/>
</dbReference>
<dbReference type="InterPro" id="IPR003593">
    <property type="entry name" value="AAA+_ATPase"/>
</dbReference>
<evidence type="ECO:0000313" key="6">
    <source>
        <dbReference type="Proteomes" id="UP001464555"/>
    </source>
</evidence>
<dbReference type="EMBL" id="JBBYHR010000004">
    <property type="protein sequence ID" value="MEL1244423.1"/>
    <property type="molecule type" value="Genomic_DNA"/>
</dbReference>
<dbReference type="CDD" id="cd03260">
    <property type="entry name" value="ABC_PstB_phosphate_transporter"/>
    <property type="match status" value="1"/>
</dbReference>
<evidence type="ECO:0000256" key="1">
    <source>
        <dbReference type="ARBA" id="ARBA00022592"/>
    </source>
</evidence>
<keyword evidence="3 5" id="KW-0067">ATP-binding</keyword>
<sequence length="271" mass="30847">MIEDKALPIDQEIIKKDEAKGLHNLIYVNHLNLWHGKQQTLKDVELNIRDKGITALLGPSGCGKTTLLKTFNRLTDLYPDIRTEGEVLFEGENILDKKVDVYDLRQKMGLLSQRPHPLPGTIADNIRYALKLKGIKNKSEQDGRIEYYLEKVALWGEVKDRLKKPASGLSIGQQQRLCLARGLAIQPRVILADEPTSALDPISSRKIEEQFKELSKEFSIVLVTHTLRQAKRLADYVAFMYLGEIVEKGRPEVIFEDPKTDTFKEYLLSGH</sequence>
<keyword evidence="1" id="KW-0592">Phosphate transport</keyword>
<dbReference type="PROSITE" id="PS50893">
    <property type="entry name" value="ABC_TRANSPORTER_2"/>
    <property type="match status" value="1"/>
</dbReference>
<comment type="caution">
    <text evidence="5">The sequence shown here is derived from an EMBL/GenBank/DDBJ whole genome shotgun (WGS) entry which is preliminary data.</text>
</comment>
<dbReference type="SMART" id="SM00382">
    <property type="entry name" value="AAA"/>
    <property type="match status" value="1"/>
</dbReference>
<evidence type="ECO:0000256" key="2">
    <source>
        <dbReference type="ARBA" id="ARBA00022741"/>
    </source>
</evidence>
<name>A0ABU9HW79_9FLAO</name>
<evidence type="ECO:0000256" key="3">
    <source>
        <dbReference type="ARBA" id="ARBA00022840"/>
    </source>
</evidence>
<protein>
    <submittedName>
        <fullName evidence="5">Phosphate ABC transporter ATP-binding protein</fullName>
    </submittedName>
</protein>
<evidence type="ECO:0000313" key="5">
    <source>
        <dbReference type="EMBL" id="MEL1244423.1"/>
    </source>
</evidence>
<dbReference type="GO" id="GO:0005524">
    <property type="term" value="F:ATP binding"/>
    <property type="evidence" value="ECO:0007669"/>
    <property type="project" value="UniProtKB-KW"/>
</dbReference>
<keyword evidence="1" id="KW-0813">Transport</keyword>
<proteinExistence type="predicted"/>
<dbReference type="PANTHER" id="PTHR43423">
    <property type="entry name" value="ABC TRANSPORTER I FAMILY MEMBER 17"/>
    <property type="match status" value="1"/>
</dbReference>
<dbReference type="InterPro" id="IPR005670">
    <property type="entry name" value="PstB-like"/>
</dbReference>
<keyword evidence="2" id="KW-0547">Nucleotide-binding</keyword>
<organism evidence="5 6">
    <name type="scientific">Flavobacterium arundinis</name>
    <dbReference type="NCBI Taxonomy" id="3139143"/>
    <lineage>
        <taxon>Bacteria</taxon>
        <taxon>Pseudomonadati</taxon>
        <taxon>Bacteroidota</taxon>
        <taxon>Flavobacteriia</taxon>
        <taxon>Flavobacteriales</taxon>
        <taxon>Flavobacteriaceae</taxon>
        <taxon>Flavobacterium</taxon>
    </lineage>
</organism>
<feature type="domain" description="ABC transporter" evidence="4">
    <location>
        <begin position="26"/>
        <end position="267"/>
    </location>
</feature>
<dbReference type="SUPFAM" id="SSF52540">
    <property type="entry name" value="P-loop containing nucleoside triphosphate hydrolases"/>
    <property type="match status" value="1"/>
</dbReference>
<reference evidence="5 6" key="1">
    <citation type="submission" date="2024-04" db="EMBL/GenBank/DDBJ databases">
        <title>Flavobacterium sp. DGU11 16S ribosomal RNA gene Genome sequencing and assembly.</title>
        <authorList>
            <person name="Park S."/>
        </authorList>
    </citation>
    <scope>NUCLEOTIDE SEQUENCE [LARGE SCALE GENOMIC DNA]</scope>
    <source>
        <strain evidence="5 6">DGU11</strain>
    </source>
</reference>
<dbReference type="Gene3D" id="3.40.50.300">
    <property type="entry name" value="P-loop containing nucleotide triphosphate hydrolases"/>
    <property type="match status" value="1"/>
</dbReference>
<dbReference type="Pfam" id="PF00005">
    <property type="entry name" value="ABC_tran"/>
    <property type="match status" value="1"/>
</dbReference>
<gene>
    <name evidence="5" type="ORF">AAEO56_09140</name>
</gene>
<dbReference type="InterPro" id="IPR003439">
    <property type="entry name" value="ABC_transporter-like_ATP-bd"/>
</dbReference>
<accession>A0ABU9HW79</accession>
<keyword evidence="6" id="KW-1185">Reference proteome</keyword>
<dbReference type="Proteomes" id="UP001464555">
    <property type="component" value="Unassembled WGS sequence"/>
</dbReference>
<evidence type="ECO:0000259" key="4">
    <source>
        <dbReference type="PROSITE" id="PS50893"/>
    </source>
</evidence>
<dbReference type="PANTHER" id="PTHR43423:SF1">
    <property type="entry name" value="ABC TRANSPORTER I FAMILY MEMBER 17"/>
    <property type="match status" value="1"/>
</dbReference>